<dbReference type="InterPro" id="IPR049560">
    <property type="entry name" value="MeTrfase_RsmB-F_NOP2_cat"/>
</dbReference>
<dbReference type="Pfam" id="PF13636">
    <property type="entry name" value="Methyltranf_PUA"/>
    <property type="match status" value="1"/>
</dbReference>
<reference evidence="8" key="2">
    <citation type="journal article" date="2021" name="PeerJ">
        <title>Extensive microbial diversity within the chicken gut microbiome revealed by metagenomics and culture.</title>
        <authorList>
            <person name="Gilroy R."/>
            <person name="Ravi A."/>
            <person name="Getino M."/>
            <person name="Pursley I."/>
            <person name="Horton D.L."/>
            <person name="Alikhan N.F."/>
            <person name="Baker D."/>
            <person name="Gharbi K."/>
            <person name="Hall N."/>
            <person name="Watson M."/>
            <person name="Adriaenssens E.M."/>
            <person name="Foster-Nyarko E."/>
            <person name="Jarju S."/>
            <person name="Secka A."/>
            <person name="Antonio M."/>
            <person name="Oren A."/>
            <person name="Chaudhuri R.R."/>
            <person name="La Ragione R."/>
            <person name="Hildebrand F."/>
            <person name="Pallen M.J."/>
        </authorList>
    </citation>
    <scope>NUCLEOTIDE SEQUENCE</scope>
    <source>
        <strain evidence="8">2478</strain>
    </source>
</reference>
<dbReference type="Gene3D" id="2.30.130.60">
    <property type="match status" value="1"/>
</dbReference>
<dbReference type="Proteomes" id="UP000823771">
    <property type="component" value="Unassembled WGS sequence"/>
</dbReference>
<accession>A0A9D9IVQ9</accession>
<keyword evidence="5 6" id="KW-0694">RNA-binding</keyword>
<dbReference type="GO" id="GO:0008173">
    <property type="term" value="F:RNA methyltransferase activity"/>
    <property type="evidence" value="ECO:0007669"/>
    <property type="project" value="InterPro"/>
</dbReference>
<feature type="binding site" evidence="6">
    <location>
        <position position="176"/>
    </location>
    <ligand>
        <name>S-adenosyl-L-methionine</name>
        <dbReference type="ChEBI" id="CHEBI:59789"/>
    </ligand>
</feature>
<evidence type="ECO:0000313" key="9">
    <source>
        <dbReference type="Proteomes" id="UP000823771"/>
    </source>
</evidence>
<dbReference type="GO" id="GO:0003723">
    <property type="term" value="F:RNA binding"/>
    <property type="evidence" value="ECO:0007669"/>
    <property type="project" value="UniProtKB-UniRule"/>
</dbReference>
<evidence type="ECO:0000256" key="4">
    <source>
        <dbReference type="ARBA" id="ARBA00022691"/>
    </source>
</evidence>
<name>A0A9D9IVQ9_9BACT</name>
<evidence type="ECO:0000256" key="6">
    <source>
        <dbReference type="PROSITE-ProRule" id="PRU01023"/>
    </source>
</evidence>
<dbReference type="InterPro" id="IPR023267">
    <property type="entry name" value="RCMT"/>
</dbReference>
<dbReference type="PANTHER" id="PTHR22807:SF30">
    <property type="entry name" value="28S RRNA (CYTOSINE(4447)-C(5))-METHYLTRANSFERASE-RELATED"/>
    <property type="match status" value="1"/>
</dbReference>
<organism evidence="8 9">
    <name type="scientific">Candidatus Cryptobacteroides excrementipullorum</name>
    <dbReference type="NCBI Taxonomy" id="2840761"/>
    <lineage>
        <taxon>Bacteria</taxon>
        <taxon>Pseudomonadati</taxon>
        <taxon>Bacteroidota</taxon>
        <taxon>Bacteroidia</taxon>
        <taxon>Bacteroidales</taxon>
        <taxon>Candidatus Cryptobacteroides</taxon>
    </lineage>
</organism>
<dbReference type="InterPro" id="IPR027391">
    <property type="entry name" value="Nol1_Nop2_Fmu_2"/>
</dbReference>
<dbReference type="InterPro" id="IPR001678">
    <property type="entry name" value="MeTrfase_RsmB-F_NOP2_dom"/>
</dbReference>
<evidence type="ECO:0000256" key="5">
    <source>
        <dbReference type="ARBA" id="ARBA00022884"/>
    </source>
</evidence>
<keyword evidence="2 6" id="KW-0489">Methyltransferase</keyword>
<feature type="domain" description="SAM-dependent MTase RsmB/NOP-type" evidence="7">
    <location>
        <begin position="6"/>
        <end position="314"/>
    </location>
</feature>
<feature type="binding site" evidence="6">
    <location>
        <position position="193"/>
    </location>
    <ligand>
        <name>S-adenosyl-L-methionine</name>
        <dbReference type="ChEBI" id="CHEBI:59789"/>
    </ligand>
</feature>
<dbReference type="InterPro" id="IPR031341">
    <property type="entry name" value="Methyltr_RsmF_N"/>
</dbReference>
<feature type="binding site" evidence="6">
    <location>
        <position position="149"/>
    </location>
    <ligand>
        <name>S-adenosyl-L-methionine</name>
        <dbReference type="ChEBI" id="CHEBI:59789"/>
    </ligand>
</feature>
<comment type="caution">
    <text evidence="8">The sequence shown here is derived from an EMBL/GenBank/DDBJ whole genome shotgun (WGS) entry which is preliminary data.</text>
</comment>
<dbReference type="PRINTS" id="PR02008">
    <property type="entry name" value="RCMTFAMILY"/>
</dbReference>
<dbReference type="SUPFAM" id="SSF53335">
    <property type="entry name" value="S-adenosyl-L-methionine-dependent methyltransferases"/>
    <property type="match status" value="1"/>
</dbReference>
<dbReference type="AlphaFoldDB" id="A0A9D9IVQ9"/>
<evidence type="ECO:0000256" key="3">
    <source>
        <dbReference type="ARBA" id="ARBA00022679"/>
    </source>
</evidence>
<keyword evidence="1" id="KW-0963">Cytoplasm</keyword>
<comment type="similarity">
    <text evidence="6">Belongs to the class I-like SAM-binding methyltransferase superfamily. RsmB/NOP family.</text>
</comment>
<dbReference type="Pfam" id="PF17125">
    <property type="entry name" value="Methyltr_RsmF_N"/>
    <property type="match status" value="1"/>
</dbReference>
<dbReference type="PANTHER" id="PTHR22807">
    <property type="entry name" value="NOP2 YEAST -RELATED NOL1/NOP2/FMU SUN DOMAIN-CONTAINING"/>
    <property type="match status" value="1"/>
</dbReference>
<evidence type="ECO:0000313" key="8">
    <source>
        <dbReference type="EMBL" id="MBO8479004.1"/>
    </source>
</evidence>
<proteinExistence type="inferred from homology"/>
<dbReference type="EMBL" id="JADILZ010000084">
    <property type="protein sequence ID" value="MBO8479004.1"/>
    <property type="molecule type" value="Genomic_DNA"/>
</dbReference>
<protein>
    <submittedName>
        <fullName evidence="8">rRNA cytosine-C5-methyltransferase</fullName>
    </submittedName>
</protein>
<dbReference type="Gene3D" id="3.40.50.150">
    <property type="entry name" value="Vaccinia Virus protein VP39"/>
    <property type="match status" value="1"/>
</dbReference>
<dbReference type="Pfam" id="PF01189">
    <property type="entry name" value="Methyltr_RsmB-F"/>
    <property type="match status" value="1"/>
</dbReference>
<reference evidence="8" key="1">
    <citation type="submission" date="2020-10" db="EMBL/GenBank/DDBJ databases">
        <authorList>
            <person name="Gilroy R."/>
        </authorList>
    </citation>
    <scope>NUCLEOTIDE SEQUENCE</scope>
    <source>
        <strain evidence="8">2478</strain>
    </source>
</reference>
<evidence type="ECO:0000256" key="2">
    <source>
        <dbReference type="ARBA" id="ARBA00022603"/>
    </source>
</evidence>
<sequence length="474" mass="51387">MTSGWLSEAQARVFRNYLEEAIGQDNAAVAFSALEEPASVSVRKNPRKPSPLPAGEAGRVPWCRSGFFLDSRPVFTLDPAFHAGAYYVQDSSSMFVGHVFRAVLDMVKVPDDRPLRVLDLCAAPGGKTTDIAASLREAYGSRFILVSNEVMSQRVSVLASNTAVWGDPCIVVTSDDPSRFASMRGWFDIVVADVPCSGEGMFRKDPGAREQWSADTVKLCQGRQRRIVADVWPALAEGGVMIYSTCTFNRYENDDNVRWISDTLGAGPLFPDTGDAGFLAGESGEGVLGTGMGFCLVPGLVRGEGQYCAALLKTSPESQQRPGRTGSGRHGLLKGSEAELVASFFTDDMIPVSRDGVIKVLPRSAVSSLPFIEDRLHVVSSGCSAGEMKRGTLVPDADMALSLAFRKESFSTAELDTDTALSYLQGNQIVLRDMPAGYTVVCHRSLPLGFVKNLGARCNNLYPRSRRIRMEIKK</sequence>
<keyword evidence="4 6" id="KW-0949">S-adenosyl-L-methionine</keyword>
<feature type="active site" description="Nucleophile" evidence="6">
    <location>
        <position position="246"/>
    </location>
</feature>
<dbReference type="Gene3D" id="3.30.70.1170">
    <property type="entry name" value="Sun protein, domain 3"/>
    <property type="match status" value="1"/>
</dbReference>
<evidence type="ECO:0000256" key="1">
    <source>
        <dbReference type="ARBA" id="ARBA00022490"/>
    </source>
</evidence>
<dbReference type="InterPro" id="IPR029063">
    <property type="entry name" value="SAM-dependent_MTases_sf"/>
</dbReference>
<keyword evidence="3 6" id="KW-0808">Transferase</keyword>
<feature type="binding site" evidence="6">
    <location>
        <begin position="121"/>
        <end position="127"/>
    </location>
    <ligand>
        <name>S-adenosyl-L-methionine</name>
        <dbReference type="ChEBI" id="CHEBI:59789"/>
    </ligand>
</feature>
<evidence type="ECO:0000259" key="7">
    <source>
        <dbReference type="PROSITE" id="PS51686"/>
    </source>
</evidence>
<dbReference type="GO" id="GO:0001510">
    <property type="term" value="P:RNA methylation"/>
    <property type="evidence" value="ECO:0007669"/>
    <property type="project" value="InterPro"/>
</dbReference>
<dbReference type="PROSITE" id="PS51686">
    <property type="entry name" value="SAM_MT_RSMB_NOP"/>
    <property type="match status" value="1"/>
</dbReference>
<gene>
    <name evidence="8" type="ORF">IAB80_08980</name>
</gene>